<comment type="caution">
    <text evidence="6">The sequence shown here is derived from an EMBL/GenBank/DDBJ whole genome shotgun (WGS) entry which is preliminary data.</text>
</comment>
<sequence length="173" mass="19856">MHNVTDYLTCKDKIKKQLSKLFENCPQLDLDRNSIYLDIKDTYTVEANSYSRNILYSNENVEIVLAVWAKNIANHLHNHGDSFCSFIVIDGELTEQQLRLNGDGQGEMKLKTRETGDFDFIDDEAIFHLIENRGTQTAASIHIYSPPICTFERLAIPDFTEEDSPSLEKSTEY</sequence>
<dbReference type="PANTHER" id="PTHR12918">
    <property type="entry name" value="CYSTEINE DIOXYGENASE"/>
    <property type="match status" value="1"/>
</dbReference>
<reference evidence="6 7" key="1">
    <citation type="submission" date="2022-10" db="EMBL/GenBank/DDBJ databases">
        <title>Aestuariibacter sp. AA17 isolated from Montipora capitata coral fragment.</title>
        <authorList>
            <person name="Emsley S.A."/>
            <person name="Pfannmuller K.M."/>
            <person name="Loughran R.M."/>
            <person name="Shlafstein M."/>
            <person name="Papke E."/>
            <person name="Saw J.H."/>
            <person name="Ushijima B."/>
            <person name="Videau P."/>
        </authorList>
    </citation>
    <scope>NUCLEOTIDE SEQUENCE [LARGE SCALE GENOMIC DNA]</scope>
    <source>
        <strain evidence="6 7">AA17</strain>
    </source>
</reference>
<organism evidence="6 7">
    <name type="scientific">Fluctibacter corallii</name>
    <dbReference type="NCBI Taxonomy" id="2984329"/>
    <lineage>
        <taxon>Bacteria</taxon>
        <taxon>Pseudomonadati</taxon>
        <taxon>Pseudomonadota</taxon>
        <taxon>Gammaproteobacteria</taxon>
        <taxon>Alteromonadales</taxon>
        <taxon>Alteromonadaceae</taxon>
        <taxon>Fluctibacter</taxon>
    </lineage>
</organism>
<dbReference type="EMBL" id="JAOWKX010000003">
    <property type="protein sequence ID" value="MCV2884445.1"/>
    <property type="molecule type" value="Genomic_DNA"/>
</dbReference>
<dbReference type="Pfam" id="PF05995">
    <property type="entry name" value="CDO_I"/>
    <property type="match status" value="1"/>
</dbReference>
<accession>A0ABT3A6Y7</accession>
<keyword evidence="4" id="KW-0560">Oxidoreductase</keyword>
<keyword evidence="3 6" id="KW-0223">Dioxygenase</keyword>
<comment type="similarity">
    <text evidence="1">Belongs to the cysteine dioxygenase family.</text>
</comment>
<keyword evidence="2" id="KW-0479">Metal-binding</keyword>
<evidence type="ECO:0000256" key="4">
    <source>
        <dbReference type="ARBA" id="ARBA00023002"/>
    </source>
</evidence>
<dbReference type="InterPro" id="IPR014710">
    <property type="entry name" value="RmlC-like_jellyroll"/>
</dbReference>
<evidence type="ECO:0000313" key="7">
    <source>
        <dbReference type="Proteomes" id="UP001652504"/>
    </source>
</evidence>
<evidence type="ECO:0000256" key="3">
    <source>
        <dbReference type="ARBA" id="ARBA00022964"/>
    </source>
</evidence>
<dbReference type="PANTHER" id="PTHR12918:SF1">
    <property type="entry name" value="CYSTEINE DIOXYGENASE TYPE 1"/>
    <property type="match status" value="1"/>
</dbReference>
<evidence type="ECO:0000313" key="6">
    <source>
        <dbReference type="EMBL" id="MCV2884445.1"/>
    </source>
</evidence>
<evidence type="ECO:0000256" key="5">
    <source>
        <dbReference type="ARBA" id="ARBA00023004"/>
    </source>
</evidence>
<keyword evidence="7" id="KW-1185">Reference proteome</keyword>
<dbReference type="InterPro" id="IPR010300">
    <property type="entry name" value="CDO_1"/>
</dbReference>
<dbReference type="InterPro" id="IPR011051">
    <property type="entry name" value="RmlC_Cupin_sf"/>
</dbReference>
<evidence type="ECO:0000256" key="1">
    <source>
        <dbReference type="ARBA" id="ARBA00006622"/>
    </source>
</evidence>
<dbReference type="RefSeq" id="WP_263711707.1">
    <property type="nucleotide sequence ID" value="NZ_JAOWKX010000003.1"/>
</dbReference>
<dbReference type="CDD" id="cd10548">
    <property type="entry name" value="cupin_CDO"/>
    <property type="match status" value="1"/>
</dbReference>
<dbReference type="Proteomes" id="UP001652504">
    <property type="component" value="Unassembled WGS sequence"/>
</dbReference>
<proteinExistence type="inferred from homology"/>
<evidence type="ECO:0000256" key="2">
    <source>
        <dbReference type="ARBA" id="ARBA00022723"/>
    </source>
</evidence>
<keyword evidence="5" id="KW-0408">Iron</keyword>
<name>A0ABT3A6Y7_9ALTE</name>
<protein>
    <submittedName>
        <fullName evidence="6">Cysteine dioxygenase family protein</fullName>
    </submittedName>
</protein>
<dbReference type="GO" id="GO:0051213">
    <property type="term" value="F:dioxygenase activity"/>
    <property type="evidence" value="ECO:0007669"/>
    <property type="project" value="UniProtKB-KW"/>
</dbReference>
<dbReference type="SUPFAM" id="SSF51182">
    <property type="entry name" value="RmlC-like cupins"/>
    <property type="match status" value="1"/>
</dbReference>
<dbReference type="Gene3D" id="2.60.120.10">
    <property type="entry name" value="Jelly Rolls"/>
    <property type="match status" value="1"/>
</dbReference>
<gene>
    <name evidence="6" type="ORF">OE749_07040</name>
</gene>